<keyword evidence="6" id="KW-0325">Glycoprotein</keyword>
<dbReference type="PROSITE" id="PS50850">
    <property type="entry name" value="MFS"/>
    <property type="match status" value="1"/>
</dbReference>
<keyword evidence="2" id="KW-1003">Cell membrane</keyword>
<evidence type="ECO:0000313" key="15">
    <source>
        <dbReference type="Proteomes" id="UP000285301"/>
    </source>
</evidence>
<dbReference type="OrthoDB" id="6480153at2759"/>
<dbReference type="InterPro" id="IPR050549">
    <property type="entry name" value="MFS_Trehalose_Transporter"/>
</dbReference>
<dbReference type="SUPFAM" id="SSF103473">
    <property type="entry name" value="MFS general substrate transporter"/>
    <property type="match status" value="1"/>
</dbReference>
<keyword evidence="3 10" id="KW-0812">Transmembrane</keyword>
<feature type="transmembrane region" description="Helical" evidence="10">
    <location>
        <begin position="431"/>
        <end position="450"/>
    </location>
</feature>
<dbReference type="PRINTS" id="PR00171">
    <property type="entry name" value="SUGRTRNSPORT"/>
</dbReference>
<feature type="transmembrane region" description="Helical" evidence="10">
    <location>
        <begin position="93"/>
        <end position="110"/>
    </location>
</feature>
<keyword evidence="15" id="KW-1185">Reference proteome</keyword>
<evidence type="ECO:0000256" key="2">
    <source>
        <dbReference type="ARBA" id="ARBA00022475"/>
    </source>
</evidence>
<feature type="transmembrane region" description="Helical" evidence="10">
    <location>
        <begin position="9"/>
        <end position="29"/>
    </location>
</feature>
<dbReference type="EMBL" id="NCKU01004455">
    <property type="protein sequence ID" value="RWS05907.1"/>
    <property type="molecule type" value="Genomic_DNA"/>
</dbReference>
<dbReference type="PANTHER" id="PTHR48021">
    <property type="match status" value="1"/>
</dbReference>
<feature type="transmembrane region" description="Helical" evidence="10">
    <location>
        <begin position="184"/>
        <end position="203"/>
    </location>
</feature>
<feature type="coiled-coil region" evidence="9">
    <location>
        <begin position="225"/>
        <end position="252"/>
    </location>
</feature>
<dbReference type="Pfam" id="PF00083">
    <property type="entry name" value="Sugar_tr"/>
    <property type="match status" value="1"/>
</dbReference>
<dbReference type="InterPro" id="IPR020846">
    <property type="entry name" value="MFS_dom"/>
</dbReference>
<reference evidence="14" key="2">
    <citation type="submission" date="2018-11" db="EMBL/GenBank/DDBJ databases">
        <title>Trombidioid mite genomics.</title>
        <authorList>
            <person name="Dong X."/>
        </authorList>
    </citation>
    <scope>NUCLEOTIDE SEQUENCE</scope>
    <source>
        <strain evidence="14">UoL-WK</strain>
    </source>
</reference>
<feature type="transmembrane region" description="Helical" evidence="10">
    <location>
        <begin position="149"/>
        <end position="172"/>
    </location>
</feature>
<dbReference type="GO" id="GO:0022857">
    <property type="term" value="F:transmembrane transporter activity"/>
    <property type="evidence" value="ECO:0007669"/>
    <property type="project" value="InterPro"/>
</dbReference>
<evidence type="ECO:0000256" key="5">
    <source>
        <dbReference type="ARBA" id="ARBA00023136"/>
    </source>
</evidence>
<dbReference type="PROSITE" id="PS00217">
    <property type="entry name" value="SUGAR_TRANSPORT_2"/>
    <property type="match status" value="1"/>
</dbReference>
<evidence type="ECO:0000313" key="14">
    <source>
        <dbReference type="EMBL" id="RWS05986.1"/>
    </source>
</evidence>
<dbReference type="AlphaFoldDB" id="A0A3S3NTW5"/>
<gene>
    <name evidence="14" type="ORF">B4U79_06576</name>
    <name evidence="12" type="ORF">B4U79_14972</name>
    <name evidence="13" type="ORF">B4U79_15119</name>
</gene>
<organism evidence="14 15">
    <name type="scientific">Dinothrombium tinctorium</name>
    <dbReference type="NCBI Taxonomy" id="1965070"/>
    <lineage>
        <taxon>Eukaryota</taxon>
        <taxon>Metazoa</taxon>
        <taxon>Ecdysozoa</taxon>
        <taxon>Arthropoda</taxon>
        <taxon>Chelicerata</taxon>
        <taxon>Arachnida</taxon>
        <taxon>Acari</taxon>
        <taxon>Acariformes</taxon>
        <taxon>Trombidiformes</taxon>
        <taxon>Prostigmata</taxon>
        <taxon>Anystina</taxon>
        <taxon>Parasitengona</taxon>
        <taxon>Trombidioidea</taxon>
        <taxon>Trombidiidae</taxon>
        <taxon>Dinothrombium</taxon>
    </lineage>
</organism>
<evidence type="ECO:0000256" key="1">
    <source>
        <dbReference type="ARBA" id="ARBA00004651"/>
    </source>
</evidence>
<comment type="subcellular location">
    <subcellularLocation>
        <location evidence="1">Cell membrane</location>
        <topology evidence="1">Multi-pass membrane protein</topology>
    </subcellularLocation>
</comment>
<dbReference type="Proteomes" id="UP000285301">
    <property type="component" value="Unassembled WGS sequence"/>
</dbReference>
<accession>A0A3S3NTW5</accession>
<evidence type="ECO:0000256" key="9">
    <source>
        <dbReference type="SAM" id="Coils"/>
    </source>
</evidence>
<evidence type="ECO:0000256" key="7">
    <source>
        <dbReference type="ARBA" id="ARBA00024348"/>
    </source>
</evidence>
<feature type="transmembrane region" description="Helical" evidence="10">
    <location>
        <begin position="62"/>
        <end position="81"/>
    </location>
</feature>
<dbReference type="STRING" id="1965070.A0A3S3NTW5"/>
<feature type="transmembrane region" description="Helical" evidence="10">
    <location>
        <begin position="363"/>
        <end position="387"/>
    </location>
</feature>
<comment type="similarity">
    <text evidence="7">Belongs to the major facilitator superfamily. Sugar transporter (TC 2.A.1.1) family. Trehalose transporter subfamily.</text>
</comment>
<keyword evidence="9" id="KW-0175">Coiled coil</keyword>
<dbReference type="InterPro" id="IPR003663">
    <property type="entry name" value="Sugar/inositol_transpt"/>
</dbReference>
<dbReference type="PANTHER" id="PTHR48021:SF1">
    <property type="entry name" value="GH07001P-RELATED"/>
    <property type="match status" value="1"/>
</dbReference>
<keyword evidence="4 10" id="KW-1133">Transmembrane helix</keyword>
<reference evidence="14 15" key="1">
    <citation type="journal article" date="2018" name="Gigascience">
        <title>Genomes of trombidid mites reveal novel predicted allergens and laterally-transferred genes associated with secondary metabolism.</title>
        <authorList>
            <person name="Dong X."/>
            <person name="Chaisiri K."/>
            <person name="Xia D."/>
            <person name="Armstrong S.D."/>
            <person name="Fang Y."/>
            <person name="Donnelly M.J."/>
            <person name="Kadowaki T."/>
            <person name="McGarry J.W."/>
            <person name="Darby A.C."/>
            <person name="Makepeace B.L."/>
        </authorList>
    </citation>
    <scope>NUCLEOTIDE SEQUENCE [LARGE SCALE GENOMIC DNA]</scope>
    <source>
        <strain evidence="14">UoL-WK</strain>
    </source>
</reference>
<feature type="domain" description="Major facilitator superfamily (MFS) profile" evidence="11">
    <location>
        <begin position="8"/>
        <end position="454"/>
    </location>
</feature>
<dbReference type="InterPro" id="IPR005829">
    <property type="entry name" value="Sugar_transporter_CS"/>
</dbReference>
<evidence type="ECO:0000256" key="10">
    <source>
        <dbReference type="SAM" id="Phobius"/>
    </source>
</evidence>
<keyword evidence="5 10" id="KW-0472">Membrane</keyword>
<evidence type="ECO:0000313" key="12">
    <source>
        <dbReference type="EMBL" id="RWS04004.1"/>
    </source>
</evidence>
<name>A0A3S3NTW5_9ACAR</name>
<sequence length="484" mass="53153">MVVEASSNVYLATAAAFLGAISVGIGLGYTSPALITLQKVDHYSNNTSTLINSDRIASKREAFFIGASLTIGAFFGSLFGGPISQILGRRKALILYGIPYAVGCALIYVAENVAIIITGRVIVGLGSGMICSTAPTYVVEISTPKTRGFLGSCFQICITIGIFLMALFGIFSNEQFDYIFTWRYLALIGVLPSLGLSATMLLMPESPSWLILKKFRINEEPEKTLAKLRTAKSDLETELKELKEQTSLVKSNLLSFTELKKPEVWKSFTLSLALMFFQQFSGINIVIFFQTQVLKEAGFSSPAIGTAISCFAQLIFTALGAYIMDKLGRRKLLLLSGCGHSLSLLVLGVYFRFLLNDNTKLTLVPVICLVVYLASYSIGWGPIPWLMIPEITPSTARSFVSSIASSFNSICALIVSLSFDYICEALEISKTFWLYTGFCVVSCIFTCLFLPETKGKTFDDILKSFRKNEPENRSESVQLEPLKQ</sequence>
<dbReference type="Gene3D" id="1.20.1250.20">
    <property type="entry name" value="MFS general substrate transporter like domains"/>
    <property type="match status" value="1"/>
</dbReference>
<evidence type="ECO:0000259" key="11">
    <source>
        <dbReference type="PROSITE" id="PS50850"/>
    </source>
</evidence>
<dbReference type="InterPro" id="IPR036259">
    <property type="entry name" value="MFS_trans_sf"/>
</dbReference>
<feature type="transmembrane region" description="Helical" evidence="10">
    <location>
        <begin position="399"/>
        <end position="419"/>
    </location>
</feature>
<feature type="transmembrane region" description="Helical" evidence="10">
    <location>
        <begin position="332"/>
        <end position="351"/>
    </location>
</feature>
<dbReference type="FunFam" id="1.20.1250.20:FF:000055">
    <property type="entry name" value="Facilitated trehalose transporter Tret1-2 homolog"/>
    <property type="match status" value="1"/>
</dbReference>
<dbReference type="EMBL" id="NCKU01004400">
    <property type="protein sequence ID" value="RWS05986.1"/>
    <property type="molecule type" value="Genomic_DNA"/>
</dbReference>
<evidence type="ECO:0000256" key="3">
    <source>
        <dbReference type="ARBA" id="ARBA00022692"/>
    </source>
</evidence>
<proteinExistence type="inferred from homology"/>
<evidence type="ECO:0000256" key="8">
    <source>
        <dbReference type="RuleBase" id="RU003346"/>
    </source>
</evidence>
<feature type="transmembrane region" description="Helical" evidence="10">
    <location>
        <begin position="303"/>
        <end position="323"/>
    </location>
</feature>
<feature type="transmembrane region" description="Helical" evidence="10">
    <location>
        <begin position="268"/>
        <end position="291"/>
    </location>
</feature>
<evidence type="ECO:0000256" key="6">
    <source>
        <dbReference type="ARBA" id="ARBA00023180"/>
    </source>
</evidence>
<dbReference type="EMBL" id="NCKU01005950">
    <property type="protein sequence ID" value="RWS04004.1"/>
    <property type="molecule type" value="Genomic_DNA"/>
</dbReference>
<dbReference type="PROSITE" id="PS00216">
    <property type="entry name" value="SUGAR_TRANSPORT_1"/>
    <property type="match status" value="1"/>
</dbReference>
<dbReference type="InterPro" id="IPR005828">
    <property type="entry name" value="MFS_sugar_transport-like"/>
</dbReference>
<keyword evidence="8" id="KW-0813">Transport</keyword>
<comment type="caution">
    <text evidence="14">The sequence shown here is derived from an EMBL/GenBank/DDBJ whole genome shotgun (WGS) entry which is preliminary data.</text>
</comment>
<dbReference type="NCBIfam" id="TIGR00879">
    <property type="entry name" value="SP"/>
    <property type="match status" value="1"/>
</dbReference>
<protein>
    <submittedName>
        <fullName evidence="14">Facilitated trehalose transporter Tret1-like protein</fullName>
    </submittedName>
</protein>
<evidence type="ECO:0000313" key="13">
    <source>
        <dbReference type="EMBL" id="RWS05907.1"/>
    </source>
</evidence>
<feature type="transmembrane region" description="Helical" evidence="10">
    <location>
        <begin position="116"/>
        <end position="137"/>
    </location>
</feature>
<dbReference type="GO" id="GO:0005886">
    <property type="term" value="C:plasma membrane"/>
    <property type="evidence" value="ECO:0007669"/>
    <property type="project" value="UniProtKB-SubCell"/>
</dbReference>
<evidence type="ECO:0000256" key="4">
    <source>
        <dbReference type="ARBA" id="ARBA00022989"/>
    </source>
</evidence>